<name>A0A815YR93_9BILA</name>
<gene>
    <name evidence="3" type="ORF">QVE165_LOCUS49285</name>
</gene>
<dbReference type="GO" id="GO:0008270">
    <property type="term" value="F:zinc ion binding"/>
    <property type="evidence" value="ECO:0007669"/>
    <property type="project" value="UniProtKB-KW"/>
</dbReference>
<dbReference type="InterPro" id="IPR001258">
    <property type="entry name" value="NHL_repeat"/>
</dbReference>
<dbReference type="Gene3D" id="2.120.10.30">
    <property type="entry name" value="TolB, C-terminal domain"/>
    <property type="match status" value="1"/>
</dbReference>
<evidence type="ECO:0000313" key="3">
    <source>
        <dbReference type="EMBL" id="CAF1575161.1"/>
    </source>
</evidence>
<keyword evidence="4" id="KW-1185">Reference proteome</keyword>
<dbReference type="PANTHER" id="PTHR24104:SF25">
    <property type="entry name" value="PROTEIN LIN-41"/>
    <property type="match status" value="1"/>
</dbReference>
<dbReference type="GO" id="GO:0061630">
    <property type="term" value="F:ubiquitin protein ligase activity"/>
    <property type="evidence" value="ECO:0007669"/>
    <property type="project" value="TreeGrafter"/>
</dbReference>
<feature type="non-terminal residue" evidence="3">
    <location>
        <position position="1"/>
    </location>
</feature>
<sequence length="88" mass="9079">SGSSSTLLNSPTGIRIDTYMNVYIADGGNNRIQLFCANSNVGVTIAGNGTSGNGATQLSGPRGIAFDSAMNMYIGDTGNGRVQKFTKL</sequence>
<evidence type="ECO:0000256" key="2">
    <source>
        <dbReference type="PROSITE-ProRule" id="PRU00504"/>
    </source>
</evidence>
<dbReference type="PANTHER" id="PTHR24104">
    <property type="entry name" value="E3 UBIQUITIN-PROTEIN LIGASE NHLRC1-RELATED"/>
    <property type="match status" value="1"/>
</dbReference>
<comment type="caution">
    <text evidence="3">The sequence shown here is derived from an EMBL/GenBank/DDBJ whole genome shotgun (WGS) entry which is preliminary data.</text>
</comment>
<dbReference type="GO" id="GO:0000209">
    <property type="term" value="P:protein polyubiquitination"/>
    <property type="evidence" value="ECO:0007669"/>
    <property type="project" value="TreeGrafter"/>
</dbReference>
<proteinExistence type="predicted"/>
<dbReference type="SUPFAM" id="SSF63829">
    <property type="entry name" value="Calcium-dependent phosphotriesterase"/>
    <property type="match status" value="1"/>
</dbReference>
<dbReference type="OrthoDB" id="654191at2759"/>
<organism evidence="3 4">
    <name type="scientific">Adineta steineri</name>
    <dbReference type="NCBI Taxonomy" id="433720"/>
    <lineage>
        <taxon>Eukaryota</taxon>
        <taxon>Metazoa</taxon>
        <taxon>Spiralia</taxon>
        <taxon>Gnathifera</taxon>
        <taxon>Rotifera</taxon>
        <taxon>Eurotatoria</taxon>
        <taxon>Bdelloidea</taxon>
        <taxon>Adinetida</taxon>
        <taxon>Adinetidae</taxon>
        <taxon>Adineta</taxon>
    </lineage>
</organism>
<evidence type="ECO:0008006" key="5">
    <source>
        <dbReference type="Google" id="ProtNLM"/>
    </source>
</evidence>
<dbReference type="EMBL" id="CAJNOM010000885">
    <property type="protein sequence ID" value="CAF1575161.1"/>
    <property type="molecule type" value="Genomic_DNA"/>
</dbReference>
<dbReference type="PROSITE" id="PS51125">
    <property type="entry name" value="NHL"/>
    <property type="match status" value="1"/>
</dbReference>
<dbReference type="InterPro" id="IPR011042">
    <property type="entry name" value="6-blade_b-propeller_TolB-like"/>
</dbReference>
<dbReference type="AlphaFoldDB" id="A0A815YR93"/>
<evidence type="ECO:0000256" key="1">
    <source>
        <dbReference type="ARBA" id="ARBA00022737"/>
    </source>
</evidence>
<dbReference type="Proteomes" id="UP000663832">
    <property type="component" value="Unassembled WGS sequence"/>
</dbReference>
<protein>
    <recommendedName>
        <fullName evidence="5">NHL repeat containing protein</fullName>
    </recommendedName>
</protein>
<dbReference type="GO" id="GO:0043161">
    <property type="term" value="P:proteasome-mediated ubiquitin-dependent protein catabolic process"/>
    <property type="evidence" value="ECO:0007669"/>
    <property type="project" value="TreeGrafter"/>
</dbReference>
<dbReference type="InterPro" id="IPR050952">
    <property type="entry name" value="TRIM-NHL_E3_ligases"/>
</dbReference>
<reference evidence="3" key="1">
    <citation type="submission" date="2021-02" db="EMBL/GenBank/DDBJ databases">
        <authorList>
            <person name="Nowell W R."/>
        </authorList>
    </citation>
    <scope>NUCLEOTIDE SEQUENCE</scope>
</reference>
<evidence type="ECO:0000313" key="4">
    <source>
        <dbReference type="Proteomes" id="UP000663832"/>
    </source>
</evidence>
<accession>A0A815YR93</accession>
<feature type="repeat" description="NHL" evidence="2">
    <location>
        <begin position="49"/>
        <end position="88"/>
    </location>
</feature>
<keyword evidence="1" id="KW-0677">Repeat</keyword>